<dbReference type="InterPro" id="IPR001958">
    <property type="entry name" value="Tet-R_TetA/multi-R_MdtG-like"/>
</dbReference>
<keyword evidence="3 7" id="KW-0812">Transmembrane</keyword>
<feature type="transmembrane region" description="Helical" evidence="7">
    <location>
        <begin position="214"/>
        <end position="240"/>
    </location>
</feature>
<organism evidence="9 10">
    <name type="scientific">Emergomyces pasteurianus Ep9510</name>
    <dbReference type="NCBI Taxonomy" id="1447872"/>
    <lineage>
        <taxon>Eukaryota</taxon>
        <taxon>Fungi</taxon>
        <taxon>Dikarya</taxon>
        <taxon>Ascomycota</taxon>
        <taxon>Pezizomycotina</taxon>
        <taxon>Eurotiomycetes</taxon>
        <taxon>Eurotiomycetidae</taxon>
        <taxon>Onygenales</taxon>
        <taxon>Ajellomycetaceae</taxon>
        <taxon>Emergomyces</taxon>
    </lineage>
</organism>
<feature type="domain" description="Major facilitator superfamily (MFS) profile" evidence="8">
    <location>
        <begin position="139"/>
        <end position="639"/>
    </location>
</feature>
<comment type="caution">
    <text evidence="9">The sequence shown here is derived from an EMBL/GenBank/DDBJ whole genome shotgun (WGS) entry which is preliminary data.</text>
</comment>
<dbReference type="VEuPathDB" id="FungiDB:AJ78_06352"/>
<evidence type="ECO:0000256" key="7">
    <source>
        <dbReference type="SAM" id="Phobius"/>
    </source>
</evidence>
<dbReference type="Pfam" id="PF07690">
    <property type="entry name" value="MFS_1"/>
    <property type="match status" value="1"/>
</dbReference>
<feature type="transmembrane region" description="Helical" evidence="7">
    <location>
        <begin position="272"/>
        <end position="294"/>
    </location>
</feature>
<dbReference type="Proteomes" id="UP000182235">
    <property type="component" value="Unassembled WGS sequence"/>
</dbReference>
<dbReference type="PANTHER" id="PTHR23504">
    <property type="entry name" value="MAJOR FACILITATOR SUPERFAMILY DOMAIN-CONTAINING PROTEIN 10"/>
    <property type="match status" value="1"/>
</dbReference>
<comment type="subcellular location">
    <subcellularLocation>
        <location evidence="1">Membrane</location>
        <topology evidence="1">Multi-pass membrane protein</topology>
    </subcellularLocation>
</comment>
<evidence type="ECO:0000313" key="10">
    <source>
        <dbReference type="Proteomes" id="UP000182235"/>
    </source>
</evidence>
<keyword evidence="4 7" id="KW-1133">Transmembrane helix</keyword>
<feature type="region of interest" description="Disordered" evidence="6">
    <location>
        <begin position="1"/>
        <end position="69"/>
    </location>
</feature>
<dbReference type="PANTHER" id="PTHR23504:SF6">
    <property type="entry name" value="MULTIDRUG TRANSPORTER, PUTATIVE (AFU_ORTHOLOGUE AFUA_4G08740)-RELATED"/>
    <property type="match status" value="1"/>
</dbReference>
<evidence type="ECO:0000256" key="3">
    <source>
        <dbReference type="ARBA" id="ARBA00022692"/>
    </source>
</evidence>
<dbReference type="InterPro" id="IPR036259">
    <property type="entry name" value="MFS_trans_sf"/>
</dbReference>
<accession>A0A1J9P9K2</accession>
<feature type="transmembrane region" description="Helical" evidence="7">
    <location>
        <begin position="615"/>
        <end position="635"/>
    </location>
</feature>
<evidence type="ECO:0000259" key="8">
    <source>
        <dbReference type="PROSITE" id="PS50850"/>
    </source>
</evidence>
<dbReference type="PRINTS" id="PR01035">
    <property type="entry name" value="TCRTETA"/>
</dbReference>
<dbReference type="GO" id="GO:0016020">
    <property type="term" value="C:membrane"/>
    <property type="evidence" value="ECO:0007669"/>
    <property type="project" value="UniProtKB-SubCell"/>
</dbReference>
<evidence type="ECO:0000256" key="1">
    <source>
        <dbReference type="ARBA" id="ARBA00004141"/>
    </source>
</evidence>
<sequence length="660" mass="72471">MSSSETRFSPANLHEDVEFHGESNIRNNSEDAVVAAEADRESLQTDLYGDDDPDSLTDLEGFSGHSSESHAHLLGQNSIDQRTRKVHVPTNLQLSPQHRQPSCTEEEEAGVANIVDPTSDDNPDGEKPVSWFSLPKKSQLAILTIARLSEPLTQTSLQAYLFYQLKSFDPSLPDSAISARAGLLQGSFTAAQFVTAMIWGRLADTHFMGRKRVLLVGLFGTSFTCVGFGFSHSFVTAAIFRTMGGALNSNVGVMRTMIAELVVEKKYQSRAFLLQPMCFNIGVIIGPVLGGLLADPLGSYPGLFGPGSFFGGQNGVWWMKKWPYALPNVISGIFTLISTIAVFFGLDETHETAKYRSDWGRAAGKSIWRYLKYRRSSHNYHPIDGTYDVQTAVESIDLERSVQGSVPATPSAIRVPRRKRMPFRQIWTRNVLLTLLTYFVLAIHLSSFNALTFVFLPTPRAPEGSRRGFFHFGGGFGMPSSKVGVATAIIGLLGLPLQIFVYPRVHFRLGTLKSLRAFVPFSPFAYIFVPFLSLVPNRVYLVWPALAAVFSLQVISRTFSLPAAVILVNNSVPDPSVLGTVHGVAQSVVSGARTLGPVLGGWGLGKGLQYNIVGAVWWALAALALFGWGLTWTIFEGPGLEKKQVDQSSEREETEDRRSR</sequence>
<name>A0A1J9P9K2_9EURO</name>
<evidence type="ECO:0000313" key="9">
    <source>
        <dbReference type="EMBL" id="OJD13168.1"/>
    </source>
</evidence>
<dbReference type="Gene3D" id="1.20.1250.20">
    <property type="entry name" value="MFS general substrate transporter like domains"/>
    <property type="match status" value="1"/>
</dbReference>
<dbReference type="AlphaFoldDB" id="A0A1J9P9K2"/>
<proteinExistence type="predicted"/>
<dbReference type="InterPro" id="IPR020846">
    <property type="entry name" value="MFS_dom"/>
</dbReference>
<keyword evidence="10" id="KW-1185">Reference proteome</keyword>
<feature type="transmembrane region" description="Helical" evidence="7">
    <location>
        <begin position="515"/>
        <end position="535"/>
    </location>
</feature>
<dbReference type="GO" id="GO:0022857">
    <property type="term" value="F:transmembrane transporter activity"/>
    <property type="evidence" value="ECO:0007669"/>
    <property type="project" value="InterPro"/>
</dbReference>
<dbReference type="InterPro" id="IPR011701">
    <property type="entry name" value="MFS"/>
</dbReference>
<protein>
    <recommendedName>
        <fullName evidence="8">Major facilitator superfamily (MFS) profile domain-containing protein</fullName>
    </recommendedName>
</protein>
<dbReference type="OrthoDB" id="10262656at2759"/>
<gene>
    <name evidence="9" type="ORF">AJ78_06352</name>
</gene>
<evidence type="ECO:0000256" key="5">
    <source>
        <dbReference type="ARBA" id="ARBA00023136"/>
    </source>
</evidence>
<reference evidence="9 10" key="1">
    <citation type="submission" date="2015-07" db="EMBL/GenBank/DDBJ databases">
        <title>Emmonsia species relationships and genome sequence.</title>
        <authorList>
            <consortium name="The Broad Institute Genomics Platform"/>
            <person name="Cuomo C.A."/>
            <person name="Munoz J.F."/>
            <person name="Imamovic A."/>
            <person name="Priest M.E."/>
            <person name="Young S."/>
            <person name="Clay O.K."/>
            <person name="McEwen J.G."/>
        </authorList>
    </citation>
    <scope>NUCLEOTIDE SEQUENCE [LARGE SCALE GENOMIC DNA]</scope>
    <source>
        <strain evidence="9 10">UAMH 9510</strain>
    </source>
</reference>
<keyword evidence="5 7" id="KW-0472">Membrane</keyword>
<dbReference type="EMBL" id="LGRN01000327">
    <property type="protein sequence ID" value="OJD13168.1"/>
    <property type="molecule type" value="Genomic_DNA"/>
</dbReference>
<dbReference type="PROSITE" id="PS50850">
    <property type="entry name" value="MFS"/>
    <property type="match status" value="1"/>
</dbReference>
<feature type="compositionally biased region" description="Acidic residues" evidence="6">
    <location>
        <begin position="48"/>
        <end position="57"/>
    </location>
</feature>
<feature type="transmembrane region" description="Helical" evidence="7">
    <location>
        <begin position="541"/>
        <end position="568"/>
    </location>
</feature>
<feature type="transmembrane region" description="Helical" evidence="7">
    <location>
        <begin position="427"/>
        <end position="456"/>
    </location>
</feature>
<keyword evidence="2" id="KW-0813">Transport</keyword>
<evidence type="ECO:0000256" key="2">
    <source>
        <dbReference type="ARBA" id="ARBA00022448"/>
    </source>
</evidence>
<feature type="transmembrane region" description="Helical" evidence="7">
    <location>
        <begin position="324"/>
        <end position="346"/>
    </location>
</feature>
<evidence type="ECO:0000256" key="6">
    <source>
        <dbReference type="SAM" id="MobiDB-lite"/>
    </source>
</evidence>
<feature type="transmembrane region" description="Helical" evidence="7">
    <location>
        <begin position="483"/>
        <end position="503"/>
    </location>
</feature>
<dbReference type="SUPFAM" id="SSF103473">
    <property type="entry name" value="MFS general substrate transporter"/>
    <property type="match status" value="1"/>
</dbReference>
<evidence type="ECO:0000256" key="4">
    <source>
        <dbReference type="ARBA" id="ARBA00022989"/>
    </source>
</evidence>
<feature type="compositionally biased region" description="Basic and acidic residues" evidence="6">
    <location>
        <begin position="13"/>
        <end position="23"/>
    </location>
</feature>